<keyword evidence="3" id="KW-0012">Acyltransferase</keyword>
<dbReference type="AlphaFoldDB" id="A0A917E998"/>
<keyword evidence="4" id="KW-1185">Reference proteome</keyword>
<feature type="transmembrane region" description="Helical" evidence="1">
    <location>
        <begin position="155"/>
        <end position="172"/>
    </location>
</feature>
<protein>
    <submittedName>
        <fullName evidence="3">Acyltransferase</fullName>
    </submittedName>
</protein>
<evidence type="ECO:0000256" key="1">
    <source>
        <dbReference type="SAM" id="Phobius"/>
    </source>
</evidence>
<comment type="caution">
    <text evidence="3">The sequence shown here is derived from an EMBL/GenBank/DDBJ whole genome shotgun (WGS) entry which is preliminary data.</text>
</comment>
<feature type="transmembrane region" description="Helical" evidence="1">
    <location>
        <begin position="312"/>
        <end position="333"/>
    </location>
</feature>
<dbReference type="Proteomes" id="UP000635071">
    <property type="component" value="Unassembled WGS sequence"/>
</dbReference>
<dbReference type="PANTHER" id="PTHR23028">
    <property type="entry name" value="ACETYLTRANSFERASE"/>
    <property type="match status" value="1"/>
</dbReference>
<dbReference type="GO" id="GO:0016747">
    <property type="term" value="F:acyltransferase activity, transferring groups other than amino-acyl groups"/>
    <property type="evidence" value="ECO:0007669"/>
    <property type="project" value="InterPro"/>
</dbReference>
<feature type="transmembrane region" description="Helical" evidence="1">
    <location>
        <begin position="29"/>
        <end position="50"/>
    </location>
</feature>
<dbReference type="GO" id="GO:0000271">
    <property type="term" value="P:polysaccharide biosynthetic process"/>
    <property type="evidence" value="ECO:0007669"/>
    <property type="project" value="TreeGrafter"/>
</dbReference>
<reference evidence="3" key="1">
    <citation type="journal article" date="2014" name="Int. J. Syst. Evol. Microbiol.">
        <title>Complete genome sequence of Corynebacterium casei LMG S-19264T (=DSM 44701T), isolated from a smear-ripened cheese.</title>
        <authorList>
            <consortium name="US DOE Joint Genome Institute (JGI-PGF)"/>
            <person name="Walter F."/>
            <person name="Albersmeier A."/>
            <person name="Kalinowski J."/>
            <person name="Ruckert C."/>
        </authorList>
    </citation>
    <scope>NUCLEOTIDE SEQUENCE</scope>
    <source>
        <strain evidence="3">CGMCC 1.15519</strain>
    </source>
</reference>
<dbReference type="InterPro" id="IPR050879">
    <property type="entry name" value="Acyltransferase_3"/>
</dbReference>
<dbReference type="Pfam" id="PF01757">
    <property type="entry name" value="Acyl_transf_3"/>
    <property type="match status" value="1"/>
</dbReference>
<dbReference type="EMBL" id="BMJM01000005">
    <property type="protein sequence ID" value="GGE11930.1"/>
    <property type="molecule type" value="Genomic_DNA"/>
</dbReference>
<keyword evidence="3" id="KW-0808">Transferase</keyword>
<name>A0A917E998_9SPHN</name>
<dbReference type="PANTHER" id="PTHR23028:SF131">
    <property type="entry name" value="BLR2367 PROTEIN"/>
    <property type="match status" value="1"/>
</dbReference>
<reference evidence="3" key="2">
    <citation type="submission" date="2020-09" db="EMBL/GenBank/DDBJ databases">
        <authorList>
            <person name="Sun Q."/>
            <person name="Zhou Y."/>
        </authorList>
    </citation>
    <scope>NUCLEOTIDE SEQUENCE</scope>
    <source>
        <strain evidence="3">CGMCC 1.15519</strain>
    </source>
</reference>
<feature type="transmembrane region" description="Helical" evidence="1">
    <location>
        <begin position="217"/>
        <end position="234"/>
    </location>
</feature>
<dbReference type="InterPro" id="IPR002656">
    <property type="entry name" value="Acyl_transf_3_dom"/>
</dbReference>
<sequence length="358" mass="39915">MLDSLRGVCAILVVLYHYPNGSHLTSSEFIRGGYLFVDFFFVLSGFVIAYSYANRITDRESLLVFVARRFFRLWPLHLFILALYFLVEVSMKPAGAELGAVSGRNLPDLWRSLTLTNGFAMDHTSPWNMPSWSISAEWWTYIAFALLVLALPRRLWAGLVAMVAVALAALMATHSSMRITFDMGLVRCLVGFGLGALMATQWKSVSNWLGSVGTRKLAISEVLLVVAVTVFVASARLSHWSFLAPFLFSAALAVFAMEAGPVSRLMRGPFFVRAGVLSYSIYMVHQLIMGRLRNVTDLGGRLGYTPDPANKWHMDAMVVLMVVMVWVVAALTYRFVEMPGQAMGSTVIDRFRRVSRKA</sequence>
<organism evidence="3 4">
    <name type="scientific">Sandarakinorhabdus glacialis</name>
    <dbReference type="NCBI Taxonomy" id="1614636"/>
    <lineage>
        <taxon>Bacteria</taxon>
        <taxon>Pseudomonadati</taxon>
        <taxon>Pseudomonadota</taxon>
        <taxon>Alphaproteobacteria</taxon>
        <taxon>Sphingomonadales</taxon>
        <taxon>Sphingosinicellaceae</taxon>
        <taxon>Sandarakinorhabdus</taxon>
    </lineage>
</organism>
<keyword evidence="1" id="KW-0472">Membrane</keyword>
<feature type="transmembrane region" description="Helical" evidence="1">
    <location>
        <begin position="129"/>
        <end position="148"/>
    </location>
</feature>
<feature type="domain" description="Acyltransferase 3" evidence="2">
    <location>
        <begin position="2"/>
        <end position="328"/>
    </location>
</feature>
<feature type="transmembrane region" description="Helical" evidence="1">
    <location>
        <begin position="240"/>
        <end position="258"/>
    </location>
</feature>
<feature type="transmembrane region" description="Helical" evidence="1">
    <location>
        <begin position="270"/>
        <end position="292"/>
    </location>
</feature>
<dbReference type="GO" id="GO:0016020">
    <property type="term" value="C:membrane"/>
    <property type="evidence" value="ECO:0007669"/>
    <property type="project" value="TreeGrafter"/>
</dbReference>
<evidence type="ECO:0000313" key="3">
    <source>
        <dbReference type="EMBL" id="GGE11930.1"/>
    </source>
</evidence>
<keyword evidence="1" id="KW-0812">Transmembrane</keyword>
<proteinExistence type="predicted"/>
<accession>A0A917E998</accession>
<evidence type="ECO:0000259" key="2">
    <source>
        <dbReference type="Pfam" id="PF01757"/>
    </source>
</evidence>
<evidence type="ECO:0000313" key="4">
    <source>
        <dbReference type="Proteomes" id="UP000635071"/>
    </source>
</evidence>
<feature type="transmembrane region" description="Helical" evidence="1">
    <location>
        <begin position="70"/>
        <end position="87"/>
    </location>
</feature>
<keyword evidence="1" id="KW-1133">Transmembrane helix</keyword>
<gene>
    <name evidence="3" type="ORF">GCM10011529_17800</name>
</gene>
<feature type="transmembrane region" description="Helical" evidence="1">
    <location>
        <begin position="184"/>
        <end position="205"/>
    </location>
</feature>